<organism evidence="2 3">
    <name type="scientific">Parageobacillus caldoxylosilyticus NBRC 107762</name>
    <dbReference type="NCBI Taxonomy" id="1220594"/>
    <lineage>
        <taxon>Bacteria</taxon>
        <taxon>Bacillati</taxon>
        <taxon>Bacillota</taxon>
        <taxon>Bacilli</taxon>
        <taxon>Bacillales</taxon>
        <taxon>Anoxybacillaceae</taxon>
        <taxon>Saccharococcus</taxon>
    </lineage>
</organism>
<evidence type="ECO:0000313" key="3">
    <source>
        <dbReference type="Proteomes" id="UP000023561"/>
    </source>
</evidence>
<keyword evidence="1" id="KW-0812">Transmembrane</keyword>
<keyword evidence="1" id="KW-0472">Membrane</keyword>
<name>A0A023DKT9_9BACL</name>
<dbReference type="EMBL" id="BAWO01000107">
    <property type="protein sequence ID" value="GAJ41833.1"/>
    <property type="molecule type" value="Genomic_DNA"/>
</dbReference>
<feature type="transmembrane region" description="Helical" evidence="1">
    <location>
        <begin position="35"/>
        <end position="52"/>
    </location>
</feature>
<dbReference type="AlphaFoldDB" id="A0A023DKT9"/>
<keyword evidence="1" id="KW-1133">Transmembrane helix</keyword>
<feature type="transmembrane region" description="Helical" evidence="1">
    <location>
        <begin position="64"/>
        <end position="85"/>
    </location>
</feature>
<gene>
    <name evidence="2" type="ORF">GCA01S_107_00040</name>
</gene>
<reference evidence="2 3" key="1">
    <citation type="submission" date="2014-04" db="EMBL/GenBank/DDBJ databases">
        <title>Whole genome shotgun sequence of Geobacillus caldoxylosilyticus NBRC 107762.</title>
        <authorList>
            <person name="Hosoyama A."/>
            <person name="Hosoyama Y."/>
            <person name="Katano-Makiyama Y."/>
            <person name="Tsuchikane K."/>
            <person name="Ohji S."/>
            <person name="Ichikawa N."/>
            <person name="Yamazoe A."/>
            <person name="Fujita N."/>
        </authorList>
    </citation>
    <scope>NUCLEOTIDE SEQUENCE [LARGE SCALE GENOMIC DNA]</scope>
    <source>
        <strain evidence="2 3">NBRC 107762</strain>
    </source>
</reference>
<protein>
    <submittedName>
        <fullName evidence="2">Uncharacterized protein</fullName>
    </submittedName>
</protein>
<dbReference type="RefSeq" id="WP_042412481.1">
    <property type="nucleotide sequence ID" value="NZ_BAWO01000107.1"/>
</dbReference>
<dbReference type="OrthoDB" id="2969441at2"/>
<comment type="caution">
    <text evidence="2">The sequence shown here is derived from an EMBL/GenBank/DDBJ whole genome shotgun (WGS) entry which is preliminary data.</text>
</comment>
<evidence type="ECO:0000313" key="2">
    <source>
        <dbReference type="EMBL" id="GAJ41833.1"/>
    </source>
</evidence>
<dbReference type="Proteomes" id="UP000023561">
    <property type="component" value="Unassembled WGS sequence"/>
</dbReference>
<evidence type="ECO:0000256" key="1">
    <source>
        <dbReference type="SAM" id="Phobius"/>
    </source>
</evidence>
<proteinExistence type="predicted"/>
<dbReference type="GeneID" id="301194870"/>
<keyword evidence="3" id="KW-1185">Reference proteome</keyword>
<sequence>MKIARINMLNTLVAVFLLILLNVQIIAEIPVFDISYIWISLFGMLICLLGLIKEDRFYSYLGGILHFILIVSCMGMIWFGIGINYKP</sequence>
<accession>A0A023DKT9</accession>